<feature type="transmembrane region" description="Helical" evidence="7">
    <location>
        <begin position="55"/>
        <end position="77"/>
    </location>
</feature>
<comment type="subcellular location">
    <subcellularLocation>
        <location evidence="1">Cell membrane</location>
        <topology evidence="1">Multi-pass membrane protein</topology>
    </subcellularLocation>
</comment>
<evidence type="ECO:0000256" key="7">
    <source>
        <dbReference type="SAM" id="Phobius"/>
    </source>
</evidence>
<gene>
    <name evidence="8" type="ORF">CVAR292_01489</name>
</gene>
<organism evidence="8 9">
    <name type="scientific">Corynebacterium variabile</name>
    <dbReference type="NCBI Taxonomy" id="1727"/>
    <lineage>
        <taxon>Bacteria</taxon>
        <taxon>Bacillati</taxon>
        <taxon>Actinomycetota</taxon>
        <taxon>Actinomycetes</taxon>
        <taxon>Mycobacteriales</taxon>
        <taxon>Corynebacteriaceae</taxon>
        <taxon>Corynebacterium</taxon>
    </lineage>
</organism>
<reference evidence="9" key="1">
    <citation type="submission" date="2015-11" db="EMBL/GenBank/DDBJ databases">
        <authorList>
            <person name="Dugat-Bony E."/>
        </authorList>
    </citation>
    <scope>NUCLEOTIDE SEQUENCE [LARGE SCALE GENOMIC DNA]</scope>
    <source>
        <strain evidence="9">Mu292</strain>
    </source>
</reference>
<keyword evidence="3" id="KW-1003">Cell membrane</keyword>
<dbReference type="PANTHER" id="PTHR33452">
    <property type="entry name" value="OXIDOREDUCTASE CATD-RELATED"/>
    <property type="match status" value="1"/>
</dbReference>
<evidence type="ECO:0000256" key="3">
    <source>
        <dbReference type="ARBA" id="ARBA00022475"/>
    </source>
</evidence>
<dbReference type="Proteomes" id="UP000182498">
    <property type="component" value="Unassembled WGS sequence"/>
</dbReference>
<proteinExistence type="inferred from homology"/>
<feature type="transmembrane region" description="Helical" evidence="7">
    <location>
        <begin position="84"/>
        <end position="100"/>
    </location>
</feature>
<dbReference type="InterPro" id="IPR051907">
    <property type="entry name" value="DoxX-like_oxidoreductase"/>
</dbReference>
<feature type="transmembrane region" description="Helical" evidence="7">
    <location>
        <begin position="112"/>
        <end position="137"/>
    </location>
</feature>
<keyword evidence="9" id="KW-1185">Reference proteome</keyword>
<dbReference type="Pfam" id="PF07681">
    <property type="entry name" value="DoxX"/>
    <property type="match status" value="1"/>
</dbReference>
<dbReference type="RefSeq" id="WP_073884037.1">
    <property type="nucleotide sequence ID" value="NZ_FAUH01000009.1"/>
</dbReference>
<dbReference type="PANTHER" id="PTHR33452:SF1">
    <property type="entry name" value="INNER MEMBRANE PROTEIN YPHA-RELATED"/>
    <property type="match status" value="1"/>
</dbReference>
<evidence type="ECO:0000313" key="9">
    <source>
        <dbReference type="Proteomes" id="UP000182498"/>
    </source>
</evidence>
<accession>A0A0X2NN36</accession>
<evidence type="ECO:0000256" key="2">
    <source>
        <dbReference type="ARBA" id="ARBA00006679"/>
    </source>
</evidence>
<dbReference type="EMBL" id="FAUH01000009">
    <property type="protein sequence ID" value="CUU66151.1"/>
    <property type="molecule type" value="Genomic_DNA"/>
</dbReference>
<comment type="similarity">
    <text evidence="2">Belongs to the DoxX family.</text>
</comment>
<dbReference type="OrthoDB" id="1122432at2"/>
<dbReference type="InterPro" id="IPR032808">
    <property type="entry name" value="DoxX"/>
</dbReference>
<sequence length="148" mass="15310">MASATGTDTFSRTISDIVILIARVAVGVTLLAHGWQKFFTNTIDGTSTFFESMDVPAATAAAIFAATVELVGGILLIVGLFTPVVAVLVVIDMIGAWWFVHSDAGTIFVDAGGYELVLVLAAGAALVGAVAGGRYSLDHLILARRKAA</sequence>
<feature type="transmembrane region" description="Helical" evidence="7">
    <location>
        <begin position="17"/>
        <end position="35"/>
    </location>
</feature>
<evidence type="ECO:0000256" key="4">
    <source>
        <dbReference type="ARBA" id="ARBA00022692"/>
    </source>
</evidence>
<keyword evidence="4 7" id="KW-0812">Transmembrane</keyword>
<name>A0A0X2NN36_9CORY</name>
<dbReference type="AlphaFoldDB" id="A0A0X2NN36"/>
<keyword evidence="5 7" id="KW-1133">Transmembrane helix</keyword>
<protein>
    <submittedName>
        <fullName evidence="8">Predicted membrane protein</fullName>
    </submittedName>
</protein>
<evidence type="ECO:0000256" key="6">
    <source>
        <dbReference type="ARBA" id="ARBA00023136"/>
    </source>
</evidence>
<evidence type="ECO:0000256" key="1">
    <source>
        <dbReference type="ARBA" id="ARBA00004651"/>
    </source>
</evidence>
<evidence type="ECO:0000313" key="8">
    <source>
        <dbReference type="EMBL" id="CUU66151.1"/>
    </source>
</evidence>
<dbReference type="GO" id="GO:0005886">
    <property type="term" value="C:plasma membrane"/>
    <property type="evidence" value="ECO:0007669"/>
    <property type="project" value="UniProtKB-SubCell"/>
</dbReference>
<evidence type="ECO:0000256" key="5">
    <source>
        <dbReference type="ARBA" id="ARBA00022989"/>
    </source>
</evidence>
<keyword evidence="6 7" id="KW-0472">Membrane</keyword>